<comment type="similarity">
    <text evidence="1">Belongs to the CdaR family.</text>
</comment>
<dbReference type="Gene3D" id="3.30.450.40">
    <property type="match status" value="3"/>
</dbReference>
<dbReference type="RefSeq" id="WP_240983811.1">
    <property type="nucleotide sequence ID" value="NZ_CDGJ01000061.1"/>
</dbReference>
<dbReference type="Proteomes" id="UP001071230">
    <property type="component" value="Unassembled WGS sequence"/>
</dbReference>
<evidence type="ECO:0000313" key="4">
    <source>
        <dbReference type="EMBL" id="CEJ07669.1"/>
    </source>
</evidence>
<dbReference type="InterPro" id="IPR051448">
    <property type="entry name" value="CdaR-like_regulators"/>
</dbReference>
<feature type="domain" description="GAF" evidence="2">
    <location>
        <begin position="192"/>
        <end position="329"/>
    </location>
</feature>
<sequence>MIVRSASDKQVLQYDMLTHLGQQLTSSLDPKIVLSLITQYATELLDSHSSVLLLRNEYTGETRYVSVFNLAEEEFFNKRLSSTESLGSQIINTQKPILLNDYGTYARRVAILESYEIKAVIGVPIIWQDQAIGALNVHSNNPDQRYTENDIKILSSFANFAAIAIINARVHAQVQNELHLRRALNEIMQVSRLNCSLQDLLTKLAAKIKGWFMGLDFVLMVLNPLSSITQFAGSHPLPQEQMEKLKELMNVTLVSAEDSEALPGERSELVLSTENALAMPLVGRHRKLGYMVCLNPDVFLEHDGMRIMQNITDHVALTIENALLHLETRGDLQQALEQMGALNYAIREITESALLETLPQNIVNMARSLLGAQGGLLLTGGEGKSLSLAAFSGMDEARSAELSARIIMHSKQYAITRNHYVENLLGSGVEEVAGADGQGYAFALFLPMLFQNERIALLVMFQAEPFVRSSGKVLVSRIFADIASIALKNAELFSNERKTVHELRYYSEQMRASQEALEDVFALHNKLLHLVLNNRPIQEITDAVHGSTGHGILVEDHMGNVLSRSSEDLPFSTIYSQREVPDVIVHYQKALRSKEPVTLIDAHDCVRYLVPLIVGMKVLGFVSLFVCSDAIEVMDRHIIESSATAYALTILNINRSLDIERQLKGQVLEALIQESYPAKQKDLVHRAGYLGLSAEAQYRILLIRVDTKEPLPQLENLQIKQELLESVPQATLHFPIKPAFFSDAQGLVIACPVTGSTDVSLEKIFSRLEKEVAVRFKRNDKLYCGVSSVLNGLLEFRKGYQEAGKALLSAKTWRMGTLPVYFDRLGIVGFLFQEGNEDLLDSFVRNAMGGLIELDEKAKMSLVDTLEQYLDHDCSLIDTSQAMFIHTNTLKYRLKKIQEVIQADLTKTTDRVNLYFACKLFRIMKAKDQPEFTALLQP</sequence>
<dbReference type="InterPro" id="IPR042070">
    <property type="entry name" value="PucR_C-HTH_sf"/>
</dbReference>
<reference evidence="3" key="2">
    <citation type="submission" date="2020-01" db="EMBL/GenBank/DDBJ databases">
        <authorList>
            <person name="Hornung B."/>
        </authorList>
    </citation>
    <scope>NUCLEOTIDE SEQUENCE</scope>
    <source>
        <strain evidence="3">PacBioINE</strain>
    </source>
</reference>
<dbReference type="EMBL" id="CDGJ01000061">
    <property type="protein sequence ID" value="CEJ07669.1"/>
    <property type="molecule type" value="Genomic_DNA"/>
</dbReference>
<dbReference type="Pfam" id="PF13556">
    <property type="entry name" value="HTH_30"/>
    <property type="match status" value="1"/>
</dbReference>
<evidence type="ECO:0000313" key="5">
    <source>
        <dbReference type="Proteomes" id="UP001071230"/>
    </source>
</evidence>
<feature type="domain" description="GAF" evidence="2">
    <location>
        <begin position="29"/>
        <end position="175"/>
    </location>
</feature>
<evidence type="ECO:0000259" key="2">
    <source>
        <dbReference type="SMART" id="SM00065"/>
    </source>
</evidence>
<name>A0A8S0XV84_9FIRM</name>
<dbReference type="Gene3D" id="1.10.10.2840">
    <property type="entry name" value="PucR C-terminal helix-turn-helix domain"/>
    <property type="match status" value="1"/>
</dbReference>
<dbReference type="EMBL" id="LR746496">
    <property type="protein sequence ID" value="CAA7600087.1"/>
    <property type="molecule type" value="Genomic_DNA"/>
</dbReference>
<dbReference type="SUPFAM" id="SSF55781">
    <property type="entry name" value="GAF domain-like"/>
    <property type="match status" value="2"/>
</dbReference>
<dbReference type="InterPro" id="IPR003018">
    <property type="entry name" value="GAF"/>
</dbReference>
<dbReference type="PANTHER" id="PTHR33744:SF7">
    <property type="entry name" value="PUCR FAMILY TRANSCRIPTIONAL REGULATOR"/>
    <property type="match status" value="1"/>
</dbReference>
<dbReference type="InterPro" id="IPR041522">
    <property type="entry name" value="CdaR_GGDEF"/>
</dbReference>
<gene>
    <name evidence="3" type="ORF">DEACI_0737</name>
    <name evidence="4" type="ORF">DEACI_2135</name>
</gene>
<feature type="domain" description="GAF" evidence="2">
    <location>
        <begin position="354"/>
        <end position="497"/>
    </location>
</feature>
<evidence type="ECO:0000256" key="1">
    <source>
        <dbReference type="ARBA" id="ARBA00006754"/>
    </source>
</evidence>
<evidence type="ECO:0000313" key="3">
    <source>
        <dbReference type="EMBL" id="CAA7600087.1"/>
    </source>
</evidence>
<protein>
    <submittedName>
        <fullName evidence="3">GAF domain protein</fullName>
    </submittedName>
    <submittedName>
        <fullName evidence="4">PucR C-terminal helix-turn-helix domain</fullName>
    </submittedName>
</protein>
<organism evidence="3">
    <name type="scientific">Acididesulfobacillus acetoxydans</name>
    <dbReference type="NCBI Taxonomy" id="1561005"/>
    <lineage>
        <taxon>Bacteria</taxon>
        <taxon>Bacillati</taxon>
        <taxon>Bacillota</taxon>
        <taxon>Clostridia</taxon>
        <taxon>Eubacteriales</taxon>
        <taxon>Peptococcaceae</taxon>
        <taxon>Acididesulfobacillus</taxon>
    </lineage>
</organism>
<dbReference type="InterPro" id="IPR025736">
    <property type="entry name" value="PucR_C-HTH_dom"/>
</dbReference>
<dbReference type="KEGG" id="aacx:DEACI_0737"/>
<dbReference type="Pfam" id="PF01590">
    <property type="entry name" value="GAF"/>
    <property type="match status" value="1"/>
</dbReference>
<dbReference type="InterPro" id="IPR029016">
    <property type="entry name" value="GAF-like_dom_sf"/>
</dbReference>
<dbReference type="SMART" id="SM00065">
    <property type="entry name" value="GAF"/>
    <property type="match status" value="3"/>
</dbReference>
<keyword evidence="5" id="KW-1185">Reference proteome</keyword>
<dbReference type="PANTHER" id="PTHR33744">
    <property type="entry name" value="CARBOHYDRATE DIACID REGULATOR"/>
    <property type="match status" value="1"/>
</dbReference>
<accession>A0A8S0XV84</accession>
<dbReference type="Proteomes" id="UP000836597">
    <property type="component" value="Chromosome"/>
</dbReference>
<proteinExistence type="inferred from homology"/>
<dbReference type="AlphaFoldDB" id="A0A8S0XV84"/>
<reference evidence="4" key="1">
    <citation type="submission" date="2014-11" db="EMBL/GenBank/DDBJ databases">
        <authorList>
            <person name="Hornung B.V."/>
        </authorList>
    </citation>
    <scope>NUCLEOTIDE SEQUENCE</scope>
    <source>
        <strain evidence="4">INE</strain>
    </source>
</reference>
<dbReference type="Pfam" id="PF17853">
    <property type="entry name" value="GGDEF_2"/>
    <property type="match status" value="1"/>
</dbReference>